<evidence type="ECO:0000313" key="7">
    <source>
        <dbReference type="EMBL" id="CAH1398255.1"/>
    </source>
</evidence>
<dbReference type="InterPro" id="IPR003599">
    <property type="entry name" value="Ig_sub"/>
</dbReference>
<organism evidence="7 8">
    <name type="scientific">Nezara viridula</name>
    <name type="common">Southern green stink bug</name>
    <name type="synonym">Cimex viridulus</name>
    <dbReference type="NCBI Taxonomy" id="85310"/>
    <lineage>
        <taxon>Eukaryota</taxon>
        <taxon>Metazoa</taxon>
        <taxon>Ecdysozoa</taxon>
        <taxon>Arthropoda</taxon>
        <taxon>Hexapoda</taxon>
        <taxon>Insecta</taxon>
        <taxon>Pterygota</taxon>
        <taxon>Neoptera</taxon>
        <taxon>Paraneoptera</taxon>
        <taxon>Hemiptera</taxon>
        <taxon>Heteroptera</taxon>
        <taxon>Panheteroptera</taxon>
        <taxon>Pentatomomorpha</taxon>
        <taxon>Pentatomoidea</taxon>
        <taxon>Pentatomidae</taxon>
        <taxon>Pentatominae</taxon>
        <taxon>Nezara</taxon>
    </lineage>
</organism>
<dbReference type="InterPro" id="IPR011390">
    <property type="entry name" value="IGFBP_rP_mac25"/>
</dbReference>
<keyword evidence="8" id="KW-1185">Reference proteome</keyword>
<protein>
    <submittedName>
        <fullName evidence="7">Uncharacterized protein</fullName>
    </submittedName>
</protein>
<dbReference type="InterPro" id="IPR013783">
    <property type="entry name" value="Ig-like_fold"/>
</dbReference>
<feature type="signal peptide" evidence="4">
    <location>
        <begin position="1"/>
        <end position="18"/>
    </location>
</feature>
<gene>
    <name evidence="7" type="ORF">NEZAVI_LOCUS7942</name>
</gene>
<accession>A0A9P0HA82</accession>
<dbReference type="EMBL" id="OV725080">
    <property type="protein sequence ID" value="CAH1398255.1"/>
    <property type="molecule type" value="Genomic_DNA"/>
</dbReference>
<dbReference type="SUPFAM" id="SSF100895">
    <property type="entry name" value="Kazal-type serine protease inhibitors"/>
    <property type="match status" value="1"/>
</dbReference>
<dbReference type="Gene3D" id="2.60.40.10">
    <property type="entry name" value="Immunoglobulins"/>
    <property type="match status" value="1"/>
</dbReference>
<dbReference type="PROSITE" id="PS50835">
    <property type="entry name" value="IG_LIKE"/>
    <property type="match status" value="1"/>
</dbReference>
<evidence type="ECO:0000256" key="4">
    <source>
        <dbReference type="SAM" id="SignalP"/>
    </source>
</evidence>
<dbReference type="GO" id="GO:0005520">
    <property type="term" value="F:insulin-like growth factor binding"/>
    <property type="evidence" value="ECO:0007669"/>
    <property type="project" value="InterPro"/>
</dbReference>
<name>A0A9P0HA82_NEZVI</name>
<evidence type="ECO:0000313" key="8">
    <source>
        <dbReference type="Proteomes" id="UP001152798"/>
    </source>
</evidence>
<dbReference type="Proteomes" id="UP001152798">
    <property type="component" value="Chromosome 4"/>
</dbReference>
<feature type="chain" id="PRO_5040464406" evidence="4">
    <location>
        <begin position="19"/>
        <end position="224"/>
    </location>
</feature>
<evidence type="ECO:0000259" key="6">
    <source>
        <dbReference type="PROSITE" id="PS51465"/>
    </source>
</evidence>
<evidence type="ECO:0000256" key="3">
    <source>
        <dbReference type="ARBA" id="ARBA00022729"/>
    </source>
</evidence>
<feature type="domain" description="Kazal-like" evidence="6">
    <location>
        <begin position="62"/>
        <end position="117"/>
    </location>
</feature>
<dbReference type="GO" id="GO:0001558">
    <property type="term" value="P:regulation of cell growth"/>
    <property type="evidence" value="ECO:0007669"/>
    <property type="project" value="InterPro"/>
</dbReference>
<evidence type="ECO:0000256" key="2">
    <source>
        <dbReference type="ARBA" id="ARBA00022525"/>
    </source>
</evidence>
<sequence length="224" mass="24286">MMSWLAVLLILRFVVVWAACPTCDTSNCVVFCMNPVPDPCGCCPFLCGNKEDESCSANEPCSRDLVCTNTTAGEKCLCRIDKRMVCGSNNVTYNSLCHMNNDETQKVIFKHWGPCQFGPLIQSGPMETKSQLGMPVTLDCEAKGSPVPSITWTFKGKDGVTKILPGDDQQVAIQVRGGPELLMVTSWVQIVEALPSNEGVYTCEATSPRGSVKAEATLLVRPLA</sequence>
<dbReference type="OrthoDB" id="5985519at2759"/>
<dbReference type="Pfam" id="PF07648">
    <property type="entry name" value="Kazal_2"/>
    <property type="match status" value="1"/>
</dbReference>
<dbReference type="GO" id="GO:0009966">
    <property type="term" value="P:regulation of signal transduction"/>
    <property type="evidence" value="ECO:0007669"/>
    <property type="project" value="TreeGrafter"/>
</dbReference>
<dbReference type="PANTHER" id="PTHR14186">
    <property type="entry name" value="INSULIN-LIKE GROWTH FACTOR BINDING PROTEIN-RELATED"/>
    <property type="match status" value="1"/>
</dbReference>
<dbReference type="InterPro" id="IPR002350">
    <property type="entry name" value="Kazal_dom"/>
</dbReference>
<evidence type="ECO:0000256" key="1">
    <source>
        <dbReference type="ARBA" id="ARBA00004613"/>
    </source>
</evidence>
<dbReference type="InterPro" id="IPR003598">
    <property type="entry name" value="Ig_sub2"/>
</dbReference>
<feature type="domain" description="Ig-like" evidence="5">
    <location>
        <begin position="119"/>
        <end position="219"/>
    </location>
</feature>
<dbReference type="Gene3D" id="3.30.60.30">
    <property type="match status" value="1"/>
</dbReference>
<dbReference type="Pfam" id="PF13927">
    <property type="entry name" value="Ig_3"/>
    <property type="match status" value="1"/>
</dbReference>
<dbReference type="SMART" id="SM00409">
    <property type="entry name" value="IG"/>
    <property type="match status" value="1"/>
</dbReference>
<keyword evidence="2" id="KW-0964">Secreted</keyword>
<dbReference type="AlphaFoldDB" id="A0A9P0HA82"/>
<dbReference type="PROSITE" id="PS51465">
    <property type="entry name" value="KAZAL_2"/>
    <property type="match status" value="1"/>
</dbReference>
<dbReference type="SMART" id="SM00408">
    <property type="entry name" value="IGc2"/>
    <property type="match status" value="1"/>
</dbReference>
<comment type="subcellular location">
    <subcellularLocation>
        <location evidence="1">Secreted</location>
    </subcellularLocation>
</comment>
<dbReference type="CDD" id="cd00104">
    <property type="entry name" value="KAZAL_FS"/>
    <property type="match status" value="1"/>
</dbReference>
<keyword evidence="3 4" id="KW-0732">Signal</keyword>
<dbReference type="InterPro" id="IPR036179">
    <property type="entry name" value="Ig-like_dom_sf"/>
</dbReference>
<dbReference type="SUPFAM" id="SSF48726">
    <property type="entry name" value="Immunoglobulin"/>
    <property type="match status" value="1"/>
</dbReference>
<dbReference type="InterPro" id="IPR007110">
    <property type="entry name" value="Ig-like_dom"/>
</dbReference>
<dbReference type="SMART" id="SM00280">
    <property type="entry name" value="KAZAL"/>
    <property type="match status" value="1"/>
</dbReference>
<dbReference type="InterPro" id="IPR036058">
    <property type="entry name" value="Kazal_dom_sf"/>
</dbReference>
<dbReference type="PANTHER" id="PTHR14186:SF19">
    <property type="entry name" value="INSULIN-LIKE GROWTH FACTOR-BINDING PROTEIN 7"/>
    <property type="match status" value="1"/>
</dbReference>
<dbReference type="GO" id="GO:0005576">
    <property type="term" value="C:extracellular region"/>
    <property type="evidence" value="ECO:0007669"/>
    <property type="project" value="UniProtKB-SubCell"/>
</dbReference>
<proteinExistence type="predicted"/>
<reference evidence="7" key="1">
    <citation type="submission" date="2022-01" db="EMBL/GenBank/DDBJ databases">
        <authorList>
            <person name="King R."/>
        </authorList>
    </citation>
    <scope>NUCLEOTIDE SEQUENCE</scope>
</reference>
<evidence type="ECO:0000259" key="5">
    <source>
        <dbReference type="PROSITE" id="PS50835"/>
    </source>
</evidence>